<organism evidence="2 3">
    <name type="scientific">Berkelbacteria bacterium GW2011_GWB1_38_5</name>
    <dbReference type="NCBI Taxonomy" id="1618336"/>
    <lineage>
        <taxon>Bacteria</taxon>
        <taxon>Candidatus Berkelbacteria</taxon>
    </lineage>
</organism>
<gene>
    <name evidence="2" type="ORF">US94_C0005G0004</name>
</gene>
<keyword evidence="1" id="KW-0472">Membrane</keyword>
<reference evidence="2 3" key="1">
    <citation type="journal article" date="2015" name="Nature">
        <title>rRNA introns, odd ribosomes, and small enigmatic genomes across a large radiation of phyla.</title>
        <authorList>
            <person name="Brown C.T."/>
            <person name="Hug L.A."/>
            <person name="Thomas B.C."/>
            <person name="Sharon I."/>
            <person name="Castelle C.J."/>
            <person name="Singh A."/>
            <person name="Wilkins M.J."/>
            <person name="Williams K.H."/>
            <person name="Banfield J.F."/>
        </authorList>
    </citation>
    <scope>NUCLEOTIDE SEQUENCE [LARGE SCALE GENOMIC DNA]</scope>
</reference>
<keyword evidence="1" id="KW-0812">Transmembrane</keyword>
<dbReference type="EMBL" id="LBUX01000005">
    <property type="protein sequence ID" value="KKQ74408.1"/>
    <property type="molecule type" value="Genomic_DNA"/>
</dbReference>
<dbReference type="Proteomes" id="UP000034498">
    <property type="component" value="Unassembled WGS sequence"/>
</dbReference>
<dbReference type="AlphaFoldDB" id="A0A0G0K3V6"/>
<dbReference type="PANTHER" id="PTHR36851:SF1">
    <property type="entry name" value="GLYCO_TRANS_2-LIKE DOMAIN-CONTAINING PROTEIN"/>
    <property type="match status" value="1"/>
</dbReference>
<sequence>MQQTKLWRFLEIMPGAITWIALLAPIILSFFWPAAVATFVLVFDLYWLYKSVLMGYHLISGYKMLKKNIVIDWLNKCKAVQPDELVMDWKNVYQAVIFTTYKEEIDTLLPSFQAIIDSDFPNNRIILVLATEKRDYERAQKNAEILKQKFGRRFSAFLVTVHPDIVGEVKAKGANARFAAKVLQKYCDSKKIPYENMVVTTCDADTRIHKKYLSALTYQYIINPNRTRRSFQPIPLYSNNIWQVPAISRIISFSNSFWQLIEATRPWRLINFSTHAMSLKTLVEMEYWDVSVVNEDSRQFWRAYFKFDGDHEVVPIFIPVYMDAVLADSYWQTLKNQYLQKRRWYYGVEHFPYVVINSVTNKKIPFTDRFIKLYRLFEANYSLATSSFYIAVIAWLPLLFGPGFSGTVLAQNLPIIIRVLLGLTWIGLIASMIISTLLLPPRPVGFRKRKYLEVIAQWVFVPITAIFFSSLPAIDAQTRLMLGKYMTFHVTKKSTA</sequence>
<dbReference type="PANTHER" id="PTHR36851">
    <property type="entry name" value="UNNAMED PRODUCT"/>
    <property type="match status" value="1"/>
</dbReference>
<comment type="caution">
    <text evidence="2">The sequence shown here is derived from an EMBL/GenBank/DDBJ whole genome shotgun (WGS) entry which is preliminary data.</text>
</comment>
<feature type="transmembrane region" description="Helical" evidence="1">
    <location>
        <begin position="12"/>
        <end position="32"/>
    </location>
</feature>
<evidence type="ECO:0000313" key="3">
    <source>
        <dbReference type="Proteomes" id="UP000034498"/>
    </source>
</evidence>
<keyword evidence="1" id="KW-1133">Transmembrane helix</keyword>
<dbReference type="SUPFAM" id="SSF53448">
    <property type="entry name" value="Nucleotide-diphospho-sugar transferases"/>
    <property type="match status" value="1"/>
</dbReference>
<evidence type="ECO:0000256" key="1">
    <source>
        <dbReference type="SAM" id="Phobius"/>
    </source>
</evidence>
<feature type="transmembrane region" description="Helical" evidence="1">
    <location>
        <begin position="379"/>
        <end position="400"/>
    </location>
</feature>
<feature type="transmembrane region" description="Helical" evidence="1">
    <location>
        <begin position="451"/>
        <end position="474"/>
    </location>
</feature>
<dbReference type="Gene3D" id="3.90.550.10">
    <property type="entry name" value="Spore Coat Polysaccharide Biosynthesis Protein SpsA, Chain A"/>
    <property type="match status" value="1"/>
</dbReference>
<evidence type="ECO:0000313" key="2">
    <source>
        <dbReference type="EMBL" id="KKQ74408.1"/>
    </source>
</evidence>
<name>A0A0G0K3V6_9BACT</name>
<protein>
    <recommendedName>
        <fullName evidence="4">Glycosyltransferase 2-like domain-containing protein</fullName>
    </recommendedName>
</protein>
<proteinExistence type="predicted"/>
<feature type="transmembrane region" description="Helical" evidence="1">
    <location>
        <begin position="415"/>
        <end position="439"/>
    </location>
</feature>
<accession>A0A0G0K3V6</accession>
<dbReference type="InterPro" id="IPR029044">
    <property type="entry name" value="Nucleotide-diphossugar_trans"/>
</dbReference>
<evidence type="ECO:0008006" key="4">
    <source>
        <dbReference type="Google" id="ProtNLM"/>
    </source>
</evidence>
<dbReference type="STRING" id="1618336.US94_C0005G0004"/>